<feature type="region of interest" description="Disordered" evidence="1">
    <location>
        <begin position="1676"/>
        <end position="1730"/>
    </location>
</feature>
<feature type="transmembrane region" description="Helical" evidence="2">
    <location>
        <begin position="882"/>
        <end position="900"/>
    </location>
</feature>
<feature type="transmembrane region" description="Helical" evidence="2">
    <location>
        <begin position="281"/>
        <end position="296"/>
    </location>
</feature>
<dbReference type="GO" id="GO:0005509">
    <property type="term" value="F:calcium ion binding"/>
    <property type="evidence" value="ECO:0007669"/>
    <property type="project" value="InterPro"/>
</dbReference>
<keyword evidence="2" id="KW-0472">Membrane</keyword>
<name>A0AAD7XJR8_9STRA</name>
<dbReference type="GO" id="GO:0038023">
    <property type="term" value="F:signaling receptor activity"/>
    <property type="evidence" value="ECO:0007669"/>
    <property type="project" value="InterPro"/>
</dbReference>
<feature type="transmembrane region" description="Helical" evidence="2">
    <location>
        <begin position="317"/>
        <end position="342"/>
    </location>
</feature>
<feature type="transmembrane region" description="Helical" evidence="2">
    <location>
        <begin position="936"/>
        <end position="959"/>
    </location>
</feature>
<feature type="region of interest" description="Disordered" evidence="1">
    <location>
        <begin position="410"/>
        <end position="446"/>
    </location>
</feature>
<dbReference type="Gene3D" id="1.10.238.10">
    <property type="entry name" value="EF-hand"/>
    <property type="match status" value="1"/>
</dbReference>
<feature type="compositionally biased region" description="Basic and acidic residues" evidence="1">
    <location>
        <begin position="432"/>
        <end position="441"/>
    </location>
</feature>
<keyword evidence="2" id="KW-0812">Transmembrane</keyword>
<evidence type="ECO:0000313" key="5">
    <source>
        <dbReference type="Proteomes" id="UP001230188"/>
    </source>
</evidence>
<dbReference type="Pfam" id="PF14752">
    <property type="entry name" value="RBP_receptor"/>
    <property type="match status" value="1"/>
</dbReference>
<gene>
    <name evidence="4" type="ORF">CTAYLR_003911</name>
</gene>
<feature type="compositionally biased region" description="Basic and acidic residues" evidence="1">
    <location>
        <begin position="1676"/>
        <end position="1688"/>
    </location>
</feature>
<dbReference type="InterPro" id="IPR011992">
    <property type="entry name" value="EF-hand-dom_pair"/>
</dbReference>
<feature type="domain" description="EF-hand" evidence="3">
    <location>
        <begin position="1355"/>
        <end position="1390"/>
    </location>
</feature>
<feature type="transmembrane region" description="Helical" evidence="2">
    <location>
        <begin position="826"/>
        <end position="847"/>
    </location>
</feature>
<protein>
    <recommendedName>
        <fullName evidence="3">EF-hand domain-containing protein</fullName>
    </recommendedName>
</protein>
<feature type="transmembrane region" description="Helical" evidence="2">
    <location>
        <begin position="646"/>
        <end position="669"/>
    </location>
</feature>
<sequence length="1767" mass="198420">MASPFAPGTSFGPPRHRGRPATSGVMAPRELLRLRRENSVKGLAVRRSSAADEDQGLSLFSTSFFWGRDYRGESTASVSDQSAGDSEDGETDAESVVVDERTVSSGDTSRKQSRVRFSAVKTPKNADAPTMNHEDTEDPHHEVVKWWKNKGTLDHIWQQVSVSRALHEVTIVGDFVFERYAHFWQLLRNVHFSKYLPAVLITRIFFRGVYLLAVGVKKNDYHPWEWKIRVGIRRGFNVERQESLFYDFYIDVLIEIIFIALISKANNATFNRALAVRLRNWQWLILGMIALYVCVLRDMRLTQFDLDPSTLNRKTKFIIHTIGTLILTLCDMILVGTFVYIITIELVLGVHDIEIFRSIASHDDQQRQIGAVGGTSPGARHMEAEIKNAEIVTNSCDSCLPLKKTNTATQKKKKKSRLLSSTSDDDGLLTEAQRESRARRAEARRRREVRKERIIRRARTAARNFRFAMLERRFAPEYVFREADQRALLAAMLHPPGACEGRFQAHDLVLEYEKRRFGAAPTAVASRQSEMPRSLNSSSSKNLDETRGGIRGAMRLLGEAMRKPVLEDSERQSAARMAQRTARTITNDIFGGLWAPPTNNAYFGGKVLTPAQKRAMRLKRLHLCEKVEVEWQERVRNRTYDANARLLMSVVMGWLLAVAATAGLAYGAYALEKYIDRRLGWLEDTIDDVDELLRSYLTDGNRTFEASEELLESLTAQVDSELDSVADSVVESVSETVVTAIEDSAAELNVTDPLRALNETIAKAVSQATNVTLVAISLFEQDASRQLANIILEYFDRYYGYVEDYRDVLNHWVGLARRASSNVFQAGLFGAVVAFILMNYSLLMIMARYRETTHRFRETGMIDDMDLIFDESMQEPASRSEWFWIIMTAPSAPYAVAFVGNAVSNMLIISIMTVLILFVVVGISLFPGAVSYAGNIVVTHVGSWVFIYPVVYCIDWFYLNAFIADRTYIIHRSCFDMWDFLIGMWKLVTGLFGGVIRITLIYLIATANTIRIDWTIFGGRIGWLDIGYNSFASAVMLTERHDNPLLCGSSRLILSSASEPYARRTCAEHVLTFDIVAPSRVLDAANGARNLPDLFERVIMEDPEALAKAQRARVALAWRTLHLMWILVSNPSLVTWNVKKWRENPISDAIWRRAREKIRKRRDRDRKKRRARAILEFADRELNNAQECINKGTAPATARGAESPRTFFGGYYSHRGTRSANSPSTQRASAYSKATALVHYALGNTRQGVGRRQRASVIDRIDRLESLLDDRLPGGGGVDASDDDDARLAPKPPAGEEASPFSSSSREENKSATTVALSGARDAGPAPRKLESNDASEKDAIVAEPGEIADVLTRFQLGYLRTTFRLLDKDQDELVSTDDLQFHYKSQGNVLTSEEAKAIIDAVSVTRKGYYVVHNADHAQPKGSLRHAPGDLREVERFGFDFPEFLAYALWRLSTEEGNAIDFGVASGLTLNQTARDAVLETMFVRFKGLDERIVNVEEHISPPLVWPQLRTLVRRTRLDRGPFGIRKLEARLLFDLLALGVRGGNFEEGIEADVSRECGPFFAQNARSIKDNTRVEFPEFAAFFDASIYAQSLRITDKDIKDNVTDTSSVASATALGDAAHNPNETDDLLSTAEERRPTTTTTSRVADEAKNNSSSRMPIIICCSNADRRDERIARVGVDDPERPGDPRPPPPRPRGESLQDRATEEPFSDDVTDDDDTGGTISCENSITPPIINTKAMENMWRQVTNTTYLPEEARDAEKIADAV</sequence>
<feature type="compositionally biased region" description="Polar residues" evidence="1">
    <location>
        <begin position="525"/>
        <end position="541"/>
    </location>
</feature>
<keyword evidence="2" id="KW-1133">Transmembrane helix</keyword>
<organism evidence="4 5">
    <name type="scientific">Chrysophaeum taylorii</name>
    <dbReference type="NCBI Taxonomy" id="2483200"/>
    <lineage>
        <taxon>Eukaryota</taxon>
        <taxon>Sar</taxon>
        <taxon>Stramenopiles</taxon>
        <taxon>Ochrophyta</taxon>
        <taxon>Pelagophyceae</taxon>
        <taxon>Pelagomonadales</taxon>
        <taxon>Pelagomonadaceae</taxon>
        <taxon>Chrysophaeum</taxon>
    </lineage>
</organism>
<dbReference type="PROSITE" id="PS50222">
    <property type="entry name" value="EF_HAND_2"/>
    <property type="match status" value="1"/>
</dbReference>
<dbReference type="Proteomes" id="UP001230188">
    <property type="component" value="Unassembled WGS sequence"/>
</dbReference>
<feature type="region of interest" description="Disordered" evidence="1">
    <location>
        <begin position="523"/>
        <end position="546"/>
    </location>
</feature>
<feature type="compositionally biased region" description="Basic and acidic residues" evidence="1">
    <location>
        <begin position="30"/>
        <end position="39"/>
    </location>
</feature>
<keyword evidence="5" id="KW-1185">Reference proteome</keyword>
<dbReference type="InterPro" id="IPR002048">
    <property type="entry name" value="EF_hand_dom"/>
</dbReference>
<feature type="transmembrane region" description="Helical" evidence="2">
    <location>
        <begin position="243"/>
        <end position="261"/>
    </location>
</feature>
<feature type="region of interest" description="Disordered" evidence="1">
    <location>
        <begin position="1269"/>
        <end position="1336"/>
    </location>
</feature>
<feature type="compositionally biased region" description="Acidic residues" evidence="1">
    <location>
        <begin position="1709"/>
        <end position="1720"/>
    </location>
</feature>
<feature type="region of interest" description="Disordered" evidence="1">
    <location>
        <begin position="1615"/>
        <end position="1654"/>
    </location>
</feature>
<dbReference type="SUPFAM" id="SSF47473">
    <property type="entry name" value="EF-hand"/>
    <property type="match status" value="1"/>
</dbReference>
<evidence type="ECO:0000259" key="3">
    <source>
        <dbReference type="PROSITE" id="PS50222"/>
    </source>
</evidence>
<feature type="compositionally biased region" description="Basic and acidic residues" evidence="1">
    <location>
        <begin position="1696"/>
        <end position="1707"/>
    </location>
</feature>
<feature type="transmembrane region" description="Helical" evidence="2">
    <location>
        <begin position="980"/>
        <end position="1005"/>
    </location>
</feature>
<dbReference type="InterPro" id="IPR026612">
    <property type="entry name" value="STRA6-like"/>
</dbReference>
<dbReference type="EMBL" id="JAQMWT010000480">
    <property type="protein sequence ID" value="KAJ8600734.1"/>
    <property type="molecule type" value="Genomic_DNA"/>
</dbReference>
<evidence type="ECO:0000256" key="2">
    <source>
        <dbReference type="SAM" id="Phobius"/>
    </source>
</evidence>
<feature type="region of interest" description="Disordered" evidence="1">
    <location>
        <begin position="75"/>
        <end position="114"/>
    </location>
</feature>
<evidence type="ECO:0000313" key="4">
    <source>
        <dbReference type="EMBL" id="KAJ8600734.1"/>
    </source>
</evidence>
<comment type="caution">
    <text evidence="4">The sequence shown here is derived from an EMBL/GenBank/DDBJ whole genome shotgun (WGS) entry which is preliminary data.</text>
</comment>
<evidence type="ECO:0000256" key="1">
    <source>
        <dbReference type="SAM" id="MobiDB-lite"/>
    </source>
</evidence>
<feature type="compositionally biased region" description="Polar residues" evidence="1">
    <location>
        <begin position="75"/>
        <end position="84"/>
    </location>
</feature>
<accession>A0AAD7XJR8</accession>
<proteinExistence type="predicted"/>
<feature type="region of interest" description="Disordered" evidence="1">
    <location>
        <begin position="1"/>
        <end position="53"/>
    </location>
</feature>
<feature type="transmembrane region" description="Helical" evidence="2">
    <location>
        <begin position="907"/>
        <end position="930"/>
    </location>
</feature>
<reference evidence="4" key="1">
    <citation type="submission" date="2023-01" db="EMBL/GenBank/DDBJ databases">
        <title>Metagenome sequencing of chrysophaentin producing Chrysophaeum taylorii.</title>
        <authorList>
            <person name="Davison J."/>
            <person name="Bewley C."/>
        </authorList>
    </citation>
    <scope>NUCLEOTIDE SEQUENCE</scope>
    <source>
        <strain evidence="4">NIES-1699</strain>
    </source>
</reference>